<comment type="caution">
    <text evidence="1">The sequence shown here is derived from an EMBL/GenBank/DDBJ whole genome shotgun (WGS) entry which is preliminary data.</text>
</comment>
<organism evidence="1 2">
    <name type="scientific">Candidatus Komeilibacteria bacterium CG_4_10_14_0_2_um_filter_37_10</name>
    <dbReference type="NCBI Taxonomy" id="1974470"/>
    <lineage>
        <taxon>Bacteria</taxon>
        <taxon>Candidatus Komeiliibacteriota</taxon>
    </lineage>
</organism>
<dbReference type="EMBL" id="PFPO01000046">
    <property type="protein sequence ID" value="PIZ99134.1"/>
    <property type="molecule type" value="Genomic_DNA"/>
</dbReference>
<evidence type="ECO:0008006" key="3">
    <source>
        <dbReference type="Google" id="ProtNLM"/>
    </source>
</evidence>
<dbReference type="AlphaFoldDB" id="A0A2M7VF03"/>
<protein>
    <recommendedName>
        <fullName evidence="3">Methyltransferase type 11 domain-containing protein</fullName>
    </recommendedName>
</protein>
<dbReference type="InterPro" id="IPR029063">
    <property type="entry name" value="SAM-dependent_MTases_sf"/>
</dbReference>
<evidence type="ECO:0000313" key="2">
    <source>
        <dbReference type="Proteomes" id="UP000230405"/>
    </source>
</evidence>
<dbReference type="Gene3D" id="3.40.50.150">
    <property type="entry name" value="Vaccinia Virus protein VP39"/>
    <property type="match status" value="1"/>
</dbReference>
<sequence length="132" mass="15379">MGVDGAEVINKIKDVHQQIIIHDPTQPLKLKQTFDLVTCIEVAEHLPEESADTLVDSLCRLAPRIFFTAAVPGQGPRSIGHINEQPHEYWQKKFADHNFCYHPQLSHHLRRLFKQQDVSWWVRNNTMVFEKK</sequence>
<accession>A0A2M7VF03</accession>
<evidence type="ECO:0000313" key="1">
    <source>
        <dbReference type="EMBL" id="PIZ99134.1"/>
    </source>
</evidence>
<reference evidence="2" key="1">
    <citation type="submission" date="2017-09" db="EMBL/GenBank/DDBJ databases">
        <title>Depth-based differentiation of microbial function through sediment-hosted aquifers and enrichment of novel symbionts in the deep terrestrial subsurface.</title>
        <authorList>
            <person name="Probst A.J."/>
            <person name="Ladd B."/>
            <person name="Jarett J.K."/>
            <person name="Geller-Mcgrath D.E."/>
            <person name="Sieber C.M.K."/>
            <person name="Emerson J.B."/>
            <person name="Anantharaman K."/>
            <person name="Thomas B.C."/>
            <person name="Malmstrom R."/>
            <person name="Stieglmeier M."/>
            <person name="Klingl A."/>
            <person name="Woyke T."/>
            <person name="Ryan C.M."/>
            <person name="Banfield J.F."/>
        </authorList>
    </citation>
    <scope>NUCLEOTIDE SEQUENCE [LARGE SCALE GENOMIC DNA]</scope>
</reference>
<gene>
    <name evidence="1" type="ORF">COX77_02440</name>
</gene>
<dbReference type="Proteomes" id="UP000230405">
    <property type="component" value="Unassembled WGS sequence"/>
</dbReference>
<proteinExistence type="predicted"/>
<dbReference type="SUPFAM" id="SSF53335">
    <property type="entry name" value="S-adenosyl-L-methionine-dependent methyltransferases"/>
    <property type="match status" value="1"/>
</dbReference>
<name>A0A2M7VF03_9BACT</name>